<dbReference type="EMBL" id="JAHDVG010000479">
    <property type="protein sequence ID" value="KAH1174613.1"/>
    <property type="molecule type" value="Genomic_DNA"/>
</dbReference>
<keyword evidence="1" id="KW-1133">Transmembrane helix</keyword>
<reference evidence="2" key="1">
    <citation type="submission" date="2021-09" db="EMBL/GenBank/DDBJ databases">
        <title>The genome of Mauremys mutica provides insights into the evolution of semi-aquatic lifestyle.</title>
        <authorList>
            <person name="Gong S."/>
            <person name="Gao Y."/>
        </authorList>
    </citation>
    <scope>NUCLEOTIDE SEQUENCE</scope>
    <source>
        <strain evidence="2">MM-2020</strain>
        <tissue evidence="2">Muscle</tissue>
    </source>
</reference>
<keyword evidence="3" id="KW-1185">Reference proteome</keyword>
<comment type="caution">
    <text evidence="2">The sequence shown here is derived from an EMBL/GenBank/DDBJ whole genome shotgun (WGS) entry which is preliminary data.</text>
</comment>
<evidence type="ECO:0000313" key="2">
    <source>
        <dbReference type="EMBL" id="KAH1174613.1"/>
    </source>
</evidence>
<accession>A0A9D4AXW9</accession>
<name>A0A9D4AXW9_9SAUR</name>
<feature type="transmembrane region" description="Helical" evidence="1">
    <location>
        <begin position="107"/>
        <end position="130"/>
    </location>
</feature>
<dbReference type="AlphaFoldDB" id="A0A9D4AXW9"/>
<evidence type="ECO:0000256" key="1">
    <source>
        <dbReference type="SAM" id="Phobius"/>
    </source>
</evidence>
<organism evidence="2 3">
    <name type="scientific">Mauremys mutica</name>
    <name type="common">yellowpond turtle</name>
    <dbReference type="NCBI Taxonomy" id="74926"/>
    <lineage>
        <taxon>Eukaryota</taxon>
        <taxon>Metazoa</taxon>
        <taxon>Chordata</taxon>
        <taxon>Craniata</taxon>
        <taxon>Vertebrata</taxon>
        <taxon>Euteleostomi</taxon>
        <taxon>Archelosauria</taxon>
        <taxon>Testudinata</taxon>
        <taxon>Testudines</taxon>
        <taxon>Cryptodira</taxon>
        <taxon>Durocryptodira</taxon>
        <taxon>Testudinoidea</taxon>
        <taxon>Geoemydidae</taxon>
        <taxon>Geoemydinae</taxon>
        <taxon>Mauremys</taxon>
    </lineage>
</organism>
<gene>
    <name evidence="2" type="ORF">KIL84_008604</name>
</gene>
<proteinExistence type="predicted"/>
<sequence length="135" mass="15571">MFCDNPYCLTCLQPSETHSTMHSSNVSLRLQTQKTQQPLAKAGNHTVCQVPATNRVQENRFLRACPNQNFYWIEFLQTTVECTLGVLEQVRMGFDNTHYKMIGIKVFVWRLLIAHRTLSLLTICNLYYIAGFPVL</sequence>
<keyword evidence="1" id="KW-0812">Transmembrane</keyword>
<evidence type="ECO:0000313" key="3">
    <source>
        <dbReference type="Proteomes" id="UP000827986"/>
    </source>
</evidence>
<protein>
    <submittedName>
        <fullName evidence="2">Uncharacterized protein</fullName>
    </submittedName>
</protein>
<keyword evidence="1" id="KW-0472">Membrane</keyword>
<dbReference type="Proteomes" id="UP000827986">
    <property type="component" value="Unassembled WGS sequence"/>
</dbReference>